<dbReference type="InterPro" id="IPR044730">
    <property type="entry name" value="RNase_H-like_dom_plant"/>
</dbReference>
<dbReference type="Proteomes" id="UP000011116">
    <property type="component" value="Chromosome 3H"/>
</dbReference>
<dbReference type="SMR" id="A0A8I6X629"/>
<dbReference type="InterPro" id="IPR052929">
    <property type="entry name" value="RNase_H-like_EbsB-rel"/>
</dbReference>
<evidence type="ECO:0000259" key="1">
    <source>
        <dbReference type="Pfam" id="PF13456"/>
    </source>
</evidence>
<keyword evidence="3" id="KW-1185">Reference proteome</keyword>
<dbReference type="InterPro" id="IPR012337">
    <property type="entry name" value="RNaseH-like_sf"/>
</dbReference>
<feature type="domain" description="RNase H type-1" evidence="1">
    <location>
        <begin position="60"/>
        <end position="136"/>
    </location>
</feature>
<evidence type="ECO:0000313" key="3">
    <source>
        <dbReference type="Proteomes" id="UP000011116"/>
    </source>
</evidence>
<reference evidence="2" key="2">
    <citation type="submission" date="2020-10" db="EMBL/GenBank/DDBJ databases">
        <authorList>
            <person name="Scholz U."/>
            <person name="Mascher M."/>
            <person name="Fiebig A."/>
        </authorList>
    </citation>
    <scope>NUCLEOTIDE SEQUENCE [LARGE SCALE GENOMIC DNA]</scope>
    <source>
        <strain evidence="2">cv. Morex</strain>
    </source>
</reference>
<dbReference type="PANTHER" id="PTHR47074">
    <property type="entry name" value="BNAC02G40300D PROTEIN"/>
    <property type="match status" value="1"/>
</dbReference>
<protein>
    <recommendedName>
        <fullName evidence="1">RNase H type-1 domain-containing protein</fullName>
    </recommendedName>
</protein>
<dbReference type="InterPro" id="IPR002156">
    <property type="entry name" value="RNaseH_domain"/>
</dbReference>
<dbReference type="Pfam" id="PF13456">
    <property type="entry name" value="RVT_3"/>
    <property type="match status" value="1"/>
</dbReference>
<dbReference type="InterPro" id="IPR036397">
    <property type="entry name" value="RNaseH_sf"/>
</dbReference>
<dbReference type="Gramene" id="HORVU.MOREX.r3.3HG0248500.1">
    <property type="protein sequence ID" value="HORVU.MOREX.r3.3HG0248500.1.CDS1"/>
    <property type="gene ID" value="HORVU.MOREX.r3.3HG0248500"/>
</dbReference>
<name>A0A8I6X629_HORVV</name>
<reference evidence="2" key="3">
    <citation type="submission" date="2022-01" db="UniProtKB">
        <authorList>
            <consortium name="EnsemblPlants"/>
        </authorList>
    </citation>
    <scope>IDENTIFICATION</scope>
    <source>
        <strain evidence="2">subsp. vulgare</strain>
    </source>
</reference>
<dbReference type="CDD" id="cd06222">
    <property type="entry name" value="RNase_H_like"/>
    <property type="match status" value="1"/>
</dbReference>
<dbReference type="PANTHER" id="PTHR47074:SF11">
    <property type="entry name" value="REVERSE TRANSCRIPTASE-LIKE PROTEIN"/>
    <property type="match status" value="1"/>
</dbReference>
<dbReference type="SUPFAM" id="SSF53098">
    <property type="entry name" value="Ribonuclease H-like"/>
    <property type="match status" value="1"/>
</dbReference>
<reference evidence="3" key="1">
    <citation type="journal article" date="2012" name="Nature">
        <title>A physical, genetic and functional sequence assembly of the barley genome.</title>
        <authorList>
            <consortium name="The International Barley Genome Sequencing Consortium"/>
            <person name="Mayer K.F."/>
            <person name="Waugh R."/>
            <person name="Brown J.W."/>
            <person name="Schulman A."/>
            <person name="Langridge P."/>
            <person name="Platzer M."/>
            <person name="Fincher G.B."/>
            <person name="Muehlbauer G.J."/>
            <person name="Sato K."/>
            <person name="Close T.J."/>
            <person name="Wise R.P."/>
            <person name="Stein N."/>
        </authorList>
    </citation>
    <scope>NUCLEOTIDE SEQUENCE [LARGE SCALE GENOMIC DNA]</scope>
    <source>
        <strain evidence="3">cv. Morex</strain>
    </source>
</reference>
<accession>A0A8I6X629</accession>
<dbReference type="AlphaFoldDB" id="A0A8I6X629"/>
<sequence>MSPVLGHIGLKEIIAAGAWYIWWQRHEHYQAFSSNHSVKLIEKAIETSWSKPPQGSNKLNIDAAFFEDGTGAMGAVIRNDRGEAVAGMAHKFFNVLSPAAAEARALEKGLALVEYLGCSPIIVESDSLELLQLCNGVYEVLT</sequence>
<dbReference type="Gene3D" id="3.30.420.10">
    <property type="entry name" value="Ribonuclease H-like superfamily/Ribonuclease H"/>
    <property type="match status" value="1"/>
</dbReference>
<organism evidence="2 3">
    <name type="scientific">Hordeum vulgare subsp. vulgare</name>
    <name type="common">Domesticated barley</name>
    <dbReference type="NCBI Taxonomy" id="112509"/>
    <lineage>
        <taxon>Eukaryota</taxon>
        <taxon>Viridiplantae</taxon>
        <taxon>Streptophyta</taxon>
        <taxon>Embryophyta</taxon>
        <taxon>Tracheophyta</taxon>
        <taxon>Spermatophyta</taxon>
        <taxon>Magnoliopsida</taxon>
        <taxon>Liliopsida</taxon>
        <taxon>Poales</taxon>
        <taxon>Poaceae</taxon>
        <taxon>BOP clade</taxon>
        <taxon>Pooideae</taxon>
        <taxon>Triticodae</taxon>
        <taxon>Triticeae</taxon>
        <taxon>Hordeinae</taxon>
        <taxon>Hordeum</taxon>
    </lineage>
</organism>
<proteinExistence type="predicted"/>
<evidence type="ECO:0000313" key="2">
    <source>
        <dbReference type="EnsemblPlants" id="HORVU.MOREX.r3.3HG0248500.1.CDS1"/>
    </source>
</evidence>
<dbReference type="EnsemblPlants" id="HORVU.MOREX.r3.3HG0248500.1">
    <property type="protein sequence ID" value="HORVU.MOREX.r3.3HG0248500.1.CDS1"/>
    <property type="gene ID" value="HORVU.MOREX.r3.3HG0248500"/>
</dbReference>
<dbReference type="GO" id="GO:0003676">
    <property type="term" value="F:nucleic acid binding"/>
    <property type="evidence" value="ECO:0007669"/>
    <property type="project" value="InterPro"/>
</dbReference>
<dbReference type="GO" id="GO:0004523">
    <property type="term" value="F:RNA-DNA hybrid ribonuclease activity"/>
    <property type="evidence" value="ECO:0007669"/>
    <property type="project" value="InterPro"/>
</dbReference>
<dbReference type="Gramene" id="HORVU.MOREX.r2.3HG0206330.1">
    <property type="protein sequence ID" value="HORVU.MOREX.r2.3HG0206330.1.CDS.1"/>
    <property type="gene ID" value="HORVU.MOREX.r2.3HG0206330"/>
</dbReference>